<dbReference type="GO" id="GO:0003682">
    <property type="term" value="F:chromatin binding"/>
    <property type="evidence" value="ECO:0007669"/>
    <property type="project" value="TreeGrafter"/>
</dbReference>
<proteinExistence type="predicted"/>
<keyword evidence="4" id="KW-0597">Phosphoprotein</keyword>
<evidence type="ECO:0000256" key="9">
    <source>
        <dbReference type="ARBA" id="ARBA00023242"/>
    </source>
</evidence>
<dbReference type="Proteomes" id="UP001497525">
    <property type="component" value="Unassembled WGS sequence"/>
</dbReference>
<dbReference type="GO" id="GO:0035097">
    <property type="term" value="C:histone methyltransferase complex"/>
    <property type="evidence" value="ECO:0007669"/>
    <property type="project" value="TreeGrafter"/>
</dbReference>
<gene>
    <name evidence="11" type="ORF">CDAUBV1_LOCUS12290</name>
</gene>
<evidence type="ECO:0000256" key="10">
    <source>
        <dbReference type="SAM" id="MobiDB-lite"/>
    </source>
</evidence>
<feature type="compositionally biased region" description="Polar residues" evidence="10">
    <location>
        <begin position="185"/>
        <end position="204"/>
    </location>
</feature>
<dbReference type="EMBL" id="CAXLJL010000445">
    <property type="protein sequence ID" value="CAL5137799.1"/>
    <property type="molecule type" value="Genomic_DNA"/>
</dbReference>
<feature type="region of interest" description="Disordered" evidence="10">
    <location>
        <begin position="437"/>
        <end position="457"/>
    </location>
</feature>
<evidence type="ECO:0000313" key="11">
    <source>
        <dbReference type="EMBL" id="CAL5137799.1"/>
    </source>
</evidence>
<dbReference type="InterPro" id="IPR007747">
    <property type="entry name" value="Menin"/>
</dbReference>
<dbReference type="GO" id="GO:0000403">
    <property type="term" value="F:Y-form DNA binding"/>
    <property type="evidence" value="ECO:0007669"/>
    <property type="project" value="TreeGrafter"/>
</dbReference>
<feature type="compositionally biased region" description="Low complexity" evidence="10">
    <location>
        <begin position="443"/>
        <end position="452"/>
    </location>
</feature>
<dbReference type="Pfam" id="PF05053">
    <property type="entry name" value="Menin"/>
    <property type="match status" value="4"/>
</dbReference>
<evidence type="ECO:0000256" key="3">
    <source>
        <dbReference type="ARBA" id="ARBA00022491"/>
    </source>
</evidence>
<feature type="region of interest" description="Disordered" evidence="10">
    <location>
        <begin position="837"/>
        <end position="893"/>
    </location>
</feature>
<name>A0AAV2TLF2_CALDB</name>
<dbReference type="PANTHER" id="PTHR12693">
    <property type="entry name" value="MENIN"/>
    <property type="match status" value="1"/>
</dbReference>
<keyword evidence="5" id="KW-0156">Chromatin regulator</keyword>
<feature type="compositionally biased region" description="Polar residues" evidence="10">
    <location>
        <begin position="315"/>
        <end position="333"/>
    </location>
</feature>
<evidence type="ECO:0000313" key="12">
    <source>
        <dbReference type="Proteomes" id="UP001497525"/>
    </source>
</evidence>
<comment type="caution">
    <text evidence="11">The sequence shown here is derived from an EMBL/GenBank/DDBJ whole genome shotgun (WGS) entry which is preliminary data.</text>
</comment>
<dbReference type="GO" id="GO:0000976">
    <property type="term" value="F:transcription cis-regulatory region binding"/>
    <property type="evidence" value="ECO:0007669"/>
    <property type="project" value="TreeGrafter"/>
</dbReference>
<dbReference type="GO" id="GO:0006325">
    <property type="term" value="P:chromatin organization"/>
    <property type="evidence" value="ECO:0007669"/>
    <property type="project" value="UniProtKB-KW"/>
</dbReference>
<feature type="region of interest" description="Disordered" evidence="10">
    <location>
        <begin position="313"/>
        <end position="336"/>
    </location>
</feature>
<protein>
    <recommendedName>
        <fullName evidence="2">Menin</fullName>
    </recommendedName>
</protein>
<keyword evidence="9" id="KW-0539">Nucleus</keyword>
<sequence>MTLRSGQSSGTVRTWRRHFPLNSIDGVLDLIREIIITSGLHVSSKCTTMKMLRDGRILELNELDPSNDFIDVIHPSKSLDVSSCLVEPNLAFVSIVLGFIENNLTSPCGHIESTSSRAKCSTTATNCASQSKLSPSCPSPNTRGSSVAGKVIVPPSPLSIHVEIPEEDTSVSDLSEQPDGGNRYVMNSPSETSSPASAVTTSEGKPTCAVDTPHRRFSTRRHKVRSHPHRRHASLSNSAISTISMVSMHPTVKHQMLPISTTNPCPTSKQRRFSDSTLPNTCFPCLTFDEADRLYQSFHGLIMNNPKLQPFIKTASGSNGSDSTAHNNSTVNGATDPPRWATRTLIRIVCEVLWSRMGVGRSKEKLTHTQNVYSFLTVGLLDSFGLAYTTVAACQLLGYSDVHLALSEDHGWVEFGPPEKRESADVASWIQMSQTSAHEVEGTSSHSSSKTASTDDHLSDAELNAALPAVRIPPLERSWLYVNGYPVICRPCILAIAAAVTAIQPGASTVIAPAAPVSAPPESSVKSPPSDGDLISPSGLARHLSSSSTISLQLVTLKHRLLWILYDANCLARYPLGLTNLADLEDAFPTSSRLSSFLDVSPIGDKQSSLEPELANSLLDPENNLPSVPETASLALALYNQAVDVTRLYYANQHIYPYTCLAGCLYRHGDNRGALKYWSEATRVIGQYNHSSEDWEIYRELLEIATILMPQMFRGAAETARSCCEGSVDTDSDGCLYQPTNILDDPQCLAHLLSFYDNLCLWEEGSPVPVLHVGWVDKLMVSLARFSQRARRHLCLSVASAEEDEDVNKNVQLVSNSSNAVTATTVDGSITLASSAKRARIRTRSESSSRTDTTQKSEENSSVKPLTNDKPVKKEPKLKVKQTNSPPVSTQESSNVSVITKCANVAELHAGDLKSTDGSCRLSKCSGRKISTSPFHAGDLLLSHTNDSVFADRTPTSIVIQTSSSSDVQMTETLDQICREADQKTVPLDELEEQDNSPSPPPVAEFPNHEDLFDSIVEACGYRLLNPAFLCGVELTTPFLLPNTAPEDVFAVLDAKQPLSALTVPVQHGGQSLFLTPPDSGGMYDHPLENSTQGKVTTAVTKSDPCSPHKNTSFLPPAISFEGTIDKPESALKSEVSSPRVGSLSEPSELSFFPINTSEELTLLDDMSHDLIDSVADLVNSAPVSEQPERKPLGSSEDIFDLLLNAESNNPQFGNSGSQGCESDLNAHKPESLKDLTVHLTLRSVKMISIVELLRASRLNSSAIKLALTAQSQVCLRRTGGVSSTYGV</sequence>
<dbReference type="GO" id="GO:0006357">
    <property type="term" value="P:regulation of transcription by RNA polymerase II"/>
    <property type="evidence" value="ECO:0007669"/>
    <property type="project" value="TreeGrafter"/>
</dbReference>
<feature type="compositionally biased region" description="Polar residues" evidence="10">
    <location>
        <begin position="882"/>
        <end position="893"/>
    </location>
</feature>
<keyword evidence="6" id="KW-0805">Transcription regulation</keyword>
<evidence type="ECO:0000256" key="7">
    <source>
        <dbReference type="ARBA" id="ARBA00023125"/>
    </source>
</evidence>
<evidence type="ECO:0000256" key="5">
    <source>
        <dbReference type="ARBA" id="ARBA00022853"/>
    </source>
</evidence>
<feature type="compositionally biased region" description="Basic and acidic residues" evidence="10">
    <location>
        <begin position="843"/>
        <end position="861"/>
    </location>
</feature>
<evidence type="ECO:0000256" key="1">
    <source>
        <dbReference type="ARBA" id="ARBA00004123"/>
    </source>
</evidence>
<dbReference type="GO" id="GO:0008285">
    <property type="term" value="P:negative regulation of cell population proliferation"/>
    <property type="evidence" value="ECO:0007669"/>
    <property type="project" value="TreeGrafter"/>
</dbReference>
<dbReference type="GO" id="GO:0000785">
    <property type="term" value="C:chromatin"/>
    <property type="evidence" value="ECO:0007669"/>
    <property type="project" value="TreeGrafter"/>
</dbReference>
<keyword evidence="8" id="KW-0804">Transcription</keyword>
<evidence type="ECO:0000256" key="2">
    <source>
        <dbReference type="ARBA" id="ARBA00021162"/>
    </source>
</evidence>
<feature type="region of interest" description="Disordered" evidence="10">
    <location>
        <begin position="515"/>
        <end position="537"/>
    </location>
</feature>
<evidence type="ECO:0000256" key="6">
    <source>
        <dbReference type="ARBA" id="ARBA00023015"/>
    </source>
</evidence>
<feature type="region of interest" description="Disordered" evidence="10">
    <location>
        <begin position="164"/>
        <end position="234"/>
    </location>
</feature>
<reference evidence="11" key="1">
    <citation type="submission" date="2024-06" db="EMBL/GenBank/DDBJ databases">
        <authorList>
            <person name="Liu X."/>
            <person name="Lenzi L."/>
            <person name="Haldenby T S."/>
            <person name="Uol C."/>
        </authorList>
    </citation>
    <scope>NUCLEOTIDE SEQUENCE</scope>
</reference>
<dbReference type="PANTHER" id="PTHR12693:SF3">
    <property type="entry name" value="MENIN"/>
    <property type="match status" value="1"/>
</dbReference>
<accession>A0AAV2TLF2</accession>
<evidence type="ECO:0000256" key="4">
    <source>
        <dbReference type="ARBA" id="ARBA00022553"/>
    </source>
</evidence>
<feature type="compositionally biased region" description="Basic residues" evidence="10">
    <location>
        <begin position="215"/>
        <end position="233"/>
    </location>
</feature>
<feature type="compositionally biased region" description="Low complexity" evidence="10">
    <location>
        <begin position="515"/>
        <end position="530"/>
    </location>
</feature>
<comment type="subcellular location">
    <subcellularLocation>
        <location evidence="1">Nucleus</location>
    </subcellularLocation>
</comment>
<keyword evidence="7" id="KW-0238">DNA-binding</keyword>
<dbReference type="GO" id="GO:0045786">
    <property type="term" value="P:negative regulation of cell cycle"/>
    <property type="evidence" value="ECO:0007669"/>
    <property type="project" value="TreeGrafter"/>
</dbReference>
<organism evidence="11 12">
    <name type="scientific">Calicophoron daubneyi</name>
    <name type="common">Rumen fluke</name>
    <name type="synonym">Paramphistomum daubneyi</name>
    <dbReference type="NCBI Taxonomy" id="300641"/>
    <lineage>
        <taxon>Eukaryota</taxon>
        <taxon>Metazoa</taxon>
        <taxon>Spiralia</taxon>
        <taxon>Lophotrochozoa</taxon>
        <taxon>Platyhelminthes</taxon>
        <taxon>Trematoda</taxon>
        <taxon>Digenea</taxon>
        <taxon>Plagiorchiida</taxon>
        <taxon>Pronocephalata</taxon>
        <taxon>Paramphistomoidea</taxon>
        <taxon>Paramphistomidae</taxon>
        <taxon>Calicophoron</taxon>
    </lineage>
</organism>
<evidence type="ECO:0000256" key="8">
    <source>
        <dbReference type="ARBA" id="ARBA00023163"/>
    </source>
</evidence>
<keyword evidence="3" id="KW-0678">Repressor</keyword>